<dbReference type="GO" id="GO:0016814">
    <property type="term" value="F:hydrolase activity, acting on carbon-nitrogen (but not peptide) bonds, in cyclic amidines"/>
    <property type="evidence" value="ECO:0007669"/>
    <property type="project" value="TreeGrafter"/>
</dbReference>
<dbReference type="AlphaFoldDB" id="A0AAX3MWL0"/>
<accession>A0AAX3MWL0</accession>
<dbReference type="Proteomes" id="UP001220962">
    <property type="component" value="Chromosome"/>
</dbReference>
<protein>
    <submittedName>
        <fullName evidence="2">Amidohydrolase family protein</fullName>
    </submittedName>
</protein>
<organism evidence="2 4">
    <name type="scientific">Paenibacillus urinalis</name>
    <dbReference type="NCBI Taxonomy" id="521520"/>
    <lineage>
        <taxon>Bacteria</taxon>
        <taxon>Bacillati</taxon>
        <taxon>Bacillota</taxon>
        <taxon>Bacilli</taxon>
        <taxon>Bacillales</taxon>
        <taxon>Paenibacillaceae</taxon>
        <taxon>Paenibacillus</taxon>
    </lineage>
</organism>
<dbReference type="InterPro" id="IPR011059">
    <property type="entry name" value="Metal-dep_hydrolase_composite"/>
</dbReference>
<dbReference type="InterPro" id="IPR032466">
    <property type="entry name" value="Metal_Hydrolase"/>
</dbReference>
<evidence type="ECO:0000313" key="5">
    <source>
        <dbReference type="Proteomes" id="UP001221519"/>
    </source>
</evidence>
<dbReference type="InterPro" id="IPR013108">
    <property type="entry name" value="Amidohydro_3"/>
</dbReference>
<keyword evidence="5" id="KW-1185">Reference proteome</keyword>
<dbReference type="Gene3D" id="3.20.20.140">
    <property type="entry name" value="Metal-dependent hydrolases"/>
    <property type="match status" value="1"/>
</dbReference>
<sequence>MISTWNKVRVGNRLYNLEIKNGYFSAITPYQHEQHLTGSPSVSTHDADGLLYIPAMKDMHCHLDKHFLNEPKWYSRQTIDTLPNQLRREKELLGQLTQSVEERARVMLDTMLQLGTTQIRTHVDVDQEVGVESLEAVLKVREEYRGIVDIEIVAFPQQGLIRSQALPLMREAMQMGADLVGAVDPGGLDEAIDPCLEEVFGLAAEYQAGVDIHLHDPGHLGVYTIERMTEFTAQAGLKDRVAVSHAWGLGHISDVELSRLADKLREQGVAVISSVPIDRPMPNLPLLRSLGVVTMIGTDNVLDAWSPYGNGDMLQRTSRLAERYHWVEDEQLLGAFEYAAVGAVEPKLGERADFMLVNNVINVEHALCKVPEREWVVSHGQIAGGTRAGIRHKRALSR</sequence>
<dbReference type="InterPro" id="IPR052349">
    <property type="entry name" value="Metallo-hydrolase_Enzymes"/>
</dbReference>
<dbReference type="Proteomes" id="UP001221519">
    <property type="component" value="Chromosome"/>
</dbReference>
<proteinExistence type="predicted"/>
<dbReference type="PANTHER" id="PTHR32027:SF9">
    <property type="entry name" value="BLL3847 PROTEIN"/>
    <property type="match status" value="1"/>
</dbReference>
<evidence type="ECO:0000313" key="4">
    <source>
        <dbReference type="Proteomes" id="UP001220962"/>
    </source>
</evidence>
<dbReference type="PANTHER" id="PTHR32027">
    <property type="entry name" value="CYTOSINE DEAMINASE"/>
    <property type="match status" value="1"/>
</dbReference>
<feature type="domain" description="Amidohydrolase 3" evidence="1">
    <location>
        <begin position="45"/>
        <end position="333"/>
    </location>
</feature>
<evidence type="ECO:0000259" key="1">
    <source>
        <dbReference type="Pfam" id="PF07969"/>
    </source>
</evidence>
<dbReference type="CDD" id="cd01293">
    <property type="entry name" value="Bact_CD"/>
    <property type="match status" value="1"/>
</dbReference>
<gene>
    <name evidence="2" type="ORF">PUW23_14350</name>
    <name evidence="3" type="ORF">PUW25_14095</name>
</gene>
<name>A0AAX3MWL0_9BACL</name>
<reference evidence="2 5" key="1">
    <citation type="submission" date="2023-02" db="EMBL/GenBank/DDBJ databases">
        <title>Pathogen: clinical or host-associated sample.</title>
        <authorList>
            <person name="Hergert J."/>
            <person name="Casey R."/>
            <person name="Wagner J."/>
            <person name="Young E.L."/>
            <person name="Oakeson K.F."/>
        </authorList>
    </citation>
    <scope>NUCLEOTIDE SEQUENCE</scope>
    <source>
        <strain evidence="3 5">2022CK-00829</strain>
        <strain evidence="2">2022CK-00830</strain>
    </source>
</reference>
<dbReference type="Gene3D" id="2.30.40.10">
    <property type="entry name" value="Urease, subunit C, domain 1"/>
    <property type="match status" value="1"/>
</dbReference>
<dbReference type="EMBL" id="CP118108">
    <property type="protein sequence ID" value="WDI00425.1"/>
    <property type="molecule type" value="Genomic_DNA"/>
</dbReference>
<dbReference type="RefSeq" id="WP_274337228.1">
    <property type="nucleotide sequence ID" value="NZ_CP118101.1"/>
</dbReference>
<dbReference type="Pfam" id="PF07969">
    <property type="entry name" value="Amidohydro_3"/>
    <property type="match status" value="1"/>
</dbReference>
<evidence type="ECO:0000313" key="3">
    <source>
        <dbReference type="EMBL" id="WDI00425.1"/>
    </source>
</evidence>
<evidence type="ECO:0000313" key="2">
    <source>
        <dbReference type="EMBL" id="WDH80729.1"/>
    </source>
</evidence>
<dbReference type="EMBL" id="CP118101">
    <property type="protein sequence ID" value="WDH80729.1"/>
    <property type="molecule type" value="Genomic_DNA"/>
</dbReference>
<dbReference type="SUPFAM" id="SSF51556">
    <property type="entry name" value="Metallo-dependent hydrolases"/>
    <property type="match status" value="1"/>
</dbReference>